<gene>
    <name evidence="1" type="ORF">ACFQ3N_01740</name>
</gene>
<dbReference type="Gene3D" id="3.40.50.12580">
    <property type="match status" value="1"/>
</dbReference>
<protein>
    <submittedName>
        <fullName evidence="1">CDP-glycerol glycerophosphotransferase family protein</fullName>
    </submittedName>
</protein>
<dbReference type="SUPFAM" id="SSF53756">
    <property type="entry name" value="UDP-Glycosyltransferase/glycogen phosphorylase"/>
    <property type="match status" value="1"/>
</dbReference>
<name>A0ABW3LIN6_9BACI</name>
<dbReference type="PANTHER" id="PTHR37316:SF3">
    <property type="entry name" value="TEICHOIC ACID GLYCEROL-PHOSPHATE TRANSFERASE"/>
    <property type="match status" value="1"/>
</dbReference>
<reference evidence="2" key="1">
    <citation type="journal article" date="2019" name="Int. J. Syst. Evol. Microbiol.">
        <title>The Global Catalogue of Microorganisms (GCM) 10K type strain sequencing project: providing services to taxonomists for standard genome sequencing and annotation.</title>
        <authorList>
            <consortium name="The Broad Institute Genomics Platform"/>
            <consortium name="The Broad Institute Genome Sequencing Center for Infectious Disease"/>
            <person name="Wu L."/>
            <person name="Ma J."/>
        </authorList>
    </citation>
    <scope>NUCLEOTIDE SEQUENCE [LARGE SCALE GENOMIC DNA]</scope>
    <source>
        <strain evidence="2">CCUG 56754</strain>
    </source>
</reference>
<evidence type="ECO:0000313" key="1">
    <source>
        <dbReference type="EMBL" id="MFD1037151.1"/>
    </source>
</evidence>
<evidence type="ECO:0000313" key="2">
    <source>
        <dbReference type="Proteomes" id="UP001597040"/>
    </source>
</evidence>
<dbReference type="Pfam" id="PF04464">
    <property type="entry name" value="Glyphos_transf"/>
    <property type="match status" value="1"/>
</dbReference>
<dbReference type="PANTHER" id="PTHR37316">
    <property type="entry name" value="TEICHOIC ACID GLYCEROL-PHOSPHATE PRIMASE"/>
    <property type="match status" value="1"/>
</dbReference>
<dbReference type="InterPro" id="IPR043148">
    <property type="entry name" value="TagF_C"/>
</dbReference>
<dbReference type="EMBL" id="JBHTKJ010000007">
    <property type="protein sequence ID" value="MFD1037151.1"/>
    <property type="molecule type" value="Genomic_DNA"/>
</dbReference>
<dbReference type="RefSeq" id="WP_390358976.1">
    <property type="nucleotide sequence ID" value="NZ_JBHTKJ010000007.1"/>
</dbReference>
<sequence>MKLRKLLKRIKKRLVKKVTLYESTNHSDFLEFKLKLGNFWGLKRKVTIEFTNSENTQTLPFKRNKSVLVARVPKNFLYTTDSKATIKIYINNNLMWIKPSENFEYNSESIIAGKKYFGIMVKKNIILRSQFPEFEFSKERLLSDNITTDYNSLQFRLEHPPLVNDNKKIEIHAFQNSKVRVIEGFFNNNIVEAYDFSILSIGLWQLFLVVDGVLHPISNKNEQKEAFNTYNHKVEIVNKYNNLYLNLKPHKLDSSSINIDRFSNDQVTVQIQPTNINENLEYELVMNDTKSNEEFFYSLMKDSQGLVAKVPLKDIYEVLSNKRFFVVQSGEKSFKYQINLNGASIAGDSTSFEETIRSQIVSLSFYKRKDFSLGIKVSEPRLKKMITKIDKFNVSGTLGSTLNFINCDAYLYIEERNSQEAIKVPIEGSFNIDLNSLNLIKLKSKDKTIFDFYVVVLNKEKEIIRKEKIKYKFSNYKKDNYYDYMSIEDNDLNKHHFLITTTPFNNLKIETFSIPSNIVVPKDTSVKDGNIWLLGERYNTAQDNGIVLFNWLQENTNVESYYVIEGDSPEYEKLKDNPNVLEFGSQKHYDIAFKAKVLLGTHDLENILPYKPAKGFFHYENTYKVFLQHGVLGRKNVEYHKKYYELPFDLFIVSSDPEKYEVVMEKLGYDKDEVVVTGLARFDNLDQFEKPKNILLMPTWRDWINTDQHFLDSEYYTAYSNLINNERLLNLLDEYNVNLNFYPHYRAQDYFQKESSTLNNRIKFIPLGKYSVQELLINHALLITDFSSVSFDFLLLNKPVIYYHFDVKRFFRKGILRPVEETFIGRVANTEEGMIDLIEDRLKHNFDNYDVDISNIIKYQDRSNSERIYKAVRSNIQE</sequence>
<dbReference type="InterPro" id="IPR051612">
    <property type="entry name" value="Teichoic_Acid_Biosynth"/>
</dbReference>
<proteinExistence type="predicted"/>
<organism evidence="1 2">
    <name type="scientific">Virgibacillus byunsanensis</name>
    <dbReference type="NCBI Taxonomy" id="570945"/>
    <lineage>
        <taxon>Bacteria</taxon>
        <taxon>Bacillati</taxon>
        <taxon>Bacillota</taxon>
        <taxon>Bacilli</taxon>
        <taxon>Bacillales</taxon>
        <taxon>Bacillaceae</taxon>
        <taxon>Virgibacillus</taxon>
    </lineage>
</organism>
<accession>A0ABW3LIN6</accession>
<dbReference type="Proteomes" id="UP001597040">
    <property type="component" value="Unassembled WGS sequence"/>
</dbReference>
<dbReference type="InterPro" id="IPR007554">
    <property type="entry name" value="Glycerophosphate_synth"/>
</dbReference>
<keyword evidence="2" id="KW-1185">Reference proteome</keyword>
<comment type="caution">
    <text evidence="1">The sequence shown here is derived from an EMBL/GenBank/DDBJ whole genome shotgun (WGS) entry which is preliminary data.</text>
</comment>